<gene>
    <name evidence="10" type="primary">solI</name>
    <name evidence="10" type="ORF">BN2475_240069</name>
</gene>
<feature type="compositionally biased region" description="Basic and acidic residues" evidence="9">
    <location>
        <begin position="207"/>
        <end position="217"/>
    </location>
</feature>
<keyword evidence="4 8" id="KW-0949">S-adenosyl-L-methionine</keyword>
<dbReference type="GO" id="GO:0061579">
    <property type="term" value="F:N-acyl homoserine lactone synthase activity"/>
    <property type="evidence" value="ECO:0007669"/>
    <property type="project" value="UniProtKB-UniRule"/>
</dbReference>
<feature type="region of interest" description="Disordered" evidence="9">
    <location>
        <begin position="202"/>
        <end position="226"/>
    </location>
</feature>
<dbReference type="SUPFAM" id="SSF55729">
    <property type="entry name" value="Acyl-CoA N-acyltransferases (Nat)"/>
    <property type="match status" value="1"/>
</dbReference>
<dbReference type="OrthoDB" id="6023281at2"/>
<dbReference type="AlphaFoldDB" id="A0A1N7RYA0"/>
<dbReference type="EC" id="2.3.1.184" evidence="1 8"/>
<dbReference type="InterPro" id="IPR018311">
    <property type="entry name" value="Autoind_synth_CS"/>
</dbReference>
<reference evidence="10 11" key="1">
    <citation type="submission" date="2016-12" db="EMBL/GenBank/DDBJ databases">
        <authorList>
            <person name="Song W.-J."/>
            <person name="Kurnit D.M."/>
        </authorList>
    </citation>
    <scope>NUCLEOTIDE SEQUENCE [LARGE SCALE GENOMIC DNA]</scope>
    <source>
        <strain evidence="10 11">STM7296</strain>
    </source>
</reference>
<proteinExistence type="inferred from homology"/>
<keyword evidence="2 7" id="KW-0673">Quorum sensing</keyword>
<comment type="similarity">
    <text evidence="7 8">Belongs to the autoinducer synthase family.</text>
</comment>
<keyword evidence="10" id="KW-0012">Acyltransferase</keyword>
<dbReference type="Pfam" id="PF00765">
    <property type="entry name" value="Autoind_synth"/>
    <property type="match status" value="1"/>
</dbReference>
<keyword evidence="5 7" id="KW-0071">Autoinducer synthesis</keyword>
<evidence type="ECO:0000256" key="4">
    <source>
        <dbReference type="ARBA" id="ARBA00022691"/>
    </source>
</evidence>
<keyword evidence="11" id="KW-1185">Reference proteome</keyword>
<sequence>MRTVYGCAASLPPGVEPAIAAYRYEIFVRQKGWPLSCCAPFERDRFDRIDTRYVAALDNHDAVCGCARLLATHRPYLLSEVFSDVLGGVALPNSKTVVELSRFAARPPPSHSLDARQTRQLTRALLAACVQCAVEQGATRIITLSPLGVERLLHRMGVNASRAGPPLTIAGKQMFVCWIELDETTRSALGVISAARVTSRPRSLTTRHGDAHPDHVHAGATMQVRV</sequence>
<protein>
    <recommendedName>
        <fullName evidence="1 8">Acyl-homoserine-lactone synthase</fullName>
        <ecNumber evidence="1 8">2.3.1.184</ecNumber>
    </recommendedName>
    <alternativeName>
        <fullName evidence="8">Autoinducer synthesis protein</fullName>
    </alternativeName>
</protein>
<evidence type="ECO:0000256" key="7">
    <source>
        <dbReference type="PROSITE-ProRule" id="PRU00533"/>
    </source>
</evidence>
<evidence type="ECO:0000256" key="5">
    <source>
        <dbReference type="ARBA" id="ARBA00022929"/>
    </source>
</evidence>
<evidence type="ECO:0000256" key="1">
    <source>
        <dbReference type="ARBA" id="ARBA00012340"/>
    </source>
</evidence>
<dbReference type="PRINTS" id="PR01549">
    <property type="entry name" value="AUTOINDCRSYN"/>
</dbReference>
<comment type="catalytic activity">
    <reaction evidence="6 8">
        <text>a fatty acyl-[ACP] + S-adenosyl-L-methionine = an N-acyl-L-homoserine lactone + S-methyl-5'-thioadenosine + holo-[ACP] + H(+)</text>
        <dbReference type="Rhea" id="RHEA:10096"/>
        <dbReference type="Rhea" id="RHEA-COMP:9685"/>
        <dbReference type="Rhea" id="RHEA-COMP:14125"/>
        <dbReference type="ChEBI" id="CHEBI:15378"/>
        <dbReference type="ChEBI" id="CHEBI:17509"/>
        <dbReference type="ChEBI" id="CHEBI:55474"/>
        <dbReference type="ChEBI" id="CHEBI:59789"/>
        <dbReference type="ChEBI" id="CHEBI:64479"/>
        <dbReference type="ChEBI" id="CHEBI:138651"/>
        <dbReference type="EC" id="2.3.1.184"/>
    </reaction>
</comment>
<keyword evidence="3 8" id="KW-0808">Transferase</keyword>
<dbReference type="RefSeq" id="WP_094779702.1">
    <property type="nucleotide sequence ID" value="NZ_CYGX02000024.1"/>
</dbReference>
<evidence type="ECO:0000256" key="2">
    <source>
        <dbReference type="ARBA" id="ARBA00022654"/>
    </source>
</evidence>
<dbReference type="PROSITE" id="PS51187">
    <property type="entry name" value="AUTOINDUCER_SYNTH_2"/>
    <property type="match status" value="1"/>
</dbReference>
<evidence type="ECO:0000313" key="11">
    <source>
        <dbReference type="Proteomes" id="UP000187012"/>
    </source>
</evidence>
<evidence type="ECO:0000256" key="8">
    <source>
        <dbReference type="RuleBase" id="RU361135"/>
    </source>
</evidence>
<dbReference type="GO" id="GO:0009372">
    <property type="term" value="P:quorum sensing"/>
    <property type="evidence" value="ECO:0007669"/>
    <property type="project" value="UniProtKB-UniRule"/>
</dbReference>
<dbReference type="PANTHER" id="PTHR39322">
    <property type="entry name" value="ACYL-HOMOSERINE-LACTONE SYNTHASE"/>
    <property type="match status" value="1"/>
</dbReference>
<dbReference type="GO" id="GO:0007165">
    <property type="term" value="P:signal transduction"/>
    <property type="evidence" value="ECO:0007669"/>
    <property type="project" value="TreeGrafter"/>
</dbReference>
<dbReference type="EMBL" id="CYGX02000024">
    <property type="protein sequence ID" value="SIT40106.1"/>
    <property type="molecule type" value="Genomic_DNA"/>
</dbReference>
<dbReference type="STRING" id="1247936.BN2475_240069"/>
<accession>A0A1N7RYA0</accession>
<evidence type="ECO:0000256" key="9">
    <source>
        <dbReference type="SAM" id="MobiDB-lite"/>
    </source>
</evidence>
<evidence type="ECO:0000256" key="6">
    <source>
        <dbReference type="ARBA" id="ARBA00048576"/>
    </source>
</evidence>
<dbReference type="Gene3D" id="3.40.630.30">
    <property type="match status" value="1"/>
</dbReference>
<dbReference type="InterPro" id="IPR016181">
    <property type="entry name" value="Acyl_CoA_acyltransferase"/>
</dbReference>
<evidence type="ECO:0000313" key="10">
    <source>
        <dbReference type="EMBL" id="SIT40106.1"/>
    </source>
</evidence>
<dbReference type="InterPro" id="IPR001690">
    <property type="entry name" value="Autoind_synthase"/>
</dbReference>
<dbReference type="Proteomes" id="UP000187012">
    <property type="component" value="Unassembled WGS sequence"/>
</dbReference>
<dbReference type="PANTHER" id="PTHR39322:SF1">
    <property type="entry name" value="ISOVALERYL-HOMOSERINE LACTONE SYNTHASE"/>
    <property type="match status" value="1"/>
</dbReference>
<evidence type="ECO:0000256" key="3">
    <source>
        <dbReference type="ARBA" id="ARBA00022679"/>
    </source>
</evidence>
<dbReference type="PROSITE" id="PS00949">
    <property type="entry name" value="AUTOINDUCER_SYNTH_1"/>
    <property type="match status" value="1"/>
</dbReference>
<name>A0A1N7RYA0_9BURK</name>
<organism evidence="10 11">
    <name type="scientific">Paraburkholderia ribeironis</name>
    <dbReference type="NCBI Taxonomy" id="1247936"/>
    <lineage>
        <taxon>Bacteria</taxon>
        <taxon>Pseudomonadati</taxon>
        <taxon>Pseudomonadota</taxon>
        <taxon>Betaproteobacteria</taxon>
        <taxon>Burkholderiales</taxon>
        <taxon>Burkholderiaceae</taxon>
        <taxon>Paraburkholderia</taxon>
    </lineage>
</organism>